<evidence type="ECO:0000313" key="5">
    <source>
        <dbReference type="Proteomes" id="UP000035579"/>
    </source>
</evidence>
<gene>
    <name evidence="4" type="ORF">AA314_07016</name>
</gene>
<dbReference type="RefSeq" id="WP_147332753.1">
    <property type="nucleotide sequence ID" value="NZ_CP011509.1"/>
</dbReference>
<evidence type="ECO:0000259" key="3">
    <source>
        <dbReference type="SMART" id="SM00089"/>
    </source>
</evidence>
<evidence type="ECO:0000256" key="2">
    <source>
        <dbReference type="SAM" id="SignalP"/>
    </source>
</evidence>
<protein>
    <submittedName>
        <fullName evidence="4">Outer membrane protein A</fullName>
    </submittedName>
</protein>
<feature type="domain" description="PKD/Chitinase" evidence="3">
    <location>
        <begin position="123"/>
        <end position="197"/>
    </location>
</feature>
<proteinExistence type="predicted"/>
<keyword evidence="2" id="KW-0732">Signal</keyword>
<feature type="signal peptide" evidence="2">
    <location>
        <begin position="1"/>
        <end position="19"/>
    </location>
</feature>
<dbReference type="KEGG" id="age:AA314_07016"/>
<feature type="domain" description="PKD/Chitinase" evidence="3">
    <location>
        <begin position="200"/>
        <end position="275"/>
    </location>
</feature>
<evidence type="ECO:0000256" key="1">
    <source>
        <dbReference type="ARBA" id="ARBA00023319"/>
    </source>
</evidence>
<name>A0AAC8QDV1_9BACT</name>
<feature type="domain" description="PKD/Chitinase" evidence="3">
    <location>
        <begin position="355"/>
        <end position="429"/>
    </location>
</feature>
<dbReference type="SUPFAM" id="SSF48726">
    <property type="entry name" value="Immunoglobulin"/>
    <property type="match status" value="1"/>
</dbReference>
<accession>A0AAC8QDV1</accession>
<dbReference type="InterPro" id="IPR022409">
    <property type="entry name" value="PKD/Chitinase_dom"/>
</dbReference>
<dbReference type="PANTHER" id="PTHR10075">
    <property type="entry name" value="BASIGIN RELATED"/>
    <property type="match status" value="1"/>
</dbReference>
<dbReference type="PROSITE" id="PS51257">
    <property type="entry name" value="PROKAR_LIPOPROTEIN"/>
    <property type="match status" value="1"/>
</dbReference>
<keyword evidence="1" id="KW-0393">Immunoglobulin domain</keyword>
<evidence type="ECO:0000313" key="4">
    <source>
        <dbReference type="EMBL" id="AKJ05390.1"/>
    </source>
</evidence>
<dbReference type="SMART" id="SM00089">
    <property type="entry name" value="PKD"/>
    <property type="match status" value="4"/>
</dbReference>
<dbReference type="PANTHER" id="PTHR10075:SF14">
    <property type="entry name" value="CELL ADHESION MOLECULE DSCAM2-RELATED"/>
    <property type="match status" value="1"/>
</dbReference>
<organism evidence="4 5">
    <name type="scientific">Archangium gephyra</name>
    <dbReference type="NCBI Taxonomy" id="48"/>
    <lineage>
        <taxon>Bacteria</taxon>
        <taxon>Pseudomonadati</taxon>
        <taxon>Myxococcota</taxon>
        <taxon>Myxococcia</taxon>
        <taxon>Myxococcales</taxon>
        <taxon>Cystobacterineae</taxon>
        <taxon>Archangiaceae</taxon>
        <taxon>Archangium</taxon>
    </lineage>
</organism>
<dbReference type="InterPro" id="IPR036179">
    <property type="entry name" value="Ig-like_dom_sf"/>
</dbReference>
<dbReference type="Gene3D" id="2.60.40.10">
    <property type="entry name" value="Immunoglobulins"/>
    <property type="match status" value="1"/>
</dbReference>
<dbReference type="AlphaFoldDB" id="A0AAC8QDV1"/>
<feature type="domain" description="PKD/Chitinase" evidence="3">
    <location>
        <begin position="278"/>
        <end position="352"/>
    </location>
</feature>
<dbReference type="InterPro" id="IPR013783">
    <property type="entry name" value="Ig-like_fold"/>
</dbReference>
<dbReference type="EMBL" id="CP011509">
    <property type="protein sequence ID" value="AKJ05390.1"/>
    <property type="molecule type" value="Genomic_DNA"/>
</dbReference>
<feature type="chain" id="PRO_5042021603" evidence="2">
    <location>
        <begin position="20"/>
        <end position="899"/>
    </location>
</feature>
<dbReference type="Proteomes" id="UP000035579">
    <property type="component" value="Chromosome"/>
</dbReference>
<sequence length="899" mass="93784">MMCRTLSSLVLMLPLLALLGCDPGGGGGPGGNNPDVTVGLEPATVTLPMSGTQRFMATVAGASDTSVIWTATGGDLTREGVFTAPRKEGTYRVRATSMADTTRYAESVVTVTKPPAPPALPRIQAFTVAASTINPGESTTLRWEETGATSLSIEPDVGTVTGTSVTVSPSTTTTYTLRATNAAGSVTAAATVTVRPPPTITYFAATPATINAGQSTTLNWEVAGATSLSITPGVGTVSGGAGVTVSPSATTTYTLTAINAAGRVTATATVTVGVPPVITSFTAASATINAGQSTTLNWTATGATSLSITPGVGTVTGTSVTVSPATTTTYTLTATNAAGNVTATTTVTVRQPPTISSFTAAPTTITAGQTATLSWTSTGATSLSIAPGVGTVTGTSVTVSPTATTTYTLTATNAAGNVTATTSVTVTPPAADTWASLSWANELPGNYDSDVYRWLDAGKQQRTAVLTRNTARDPGGSYGGMLRQFRFYTGTSERVATGTGASSGAGYIWNGWGYVVSHYGSGGVSHSGSLAGNYRRVFVGKHHAIHEFSWNMPIGGTPVKVTVHWFFSTGRDYPVYAVTFDTSAAGSSGLSTSADSRTPYGDIAWDGDGTNAFVDGVKWGDKYKFHSRTEPFTAQSQWDYSQPNTVPYTMLYSRAADAEMGMVQTLDWVQHNTGGTWFNENWGRTSETRVGSFDGWMMPPNWNWPYQMCQYEMDGYSQTRSKRLAWGLMYGAVGSPSYYGYGYEKSFVGHPYQSYSVFMVMGQQSAGEVLAQATQVERMLKGQLSVTQGAVVISGPGGVARSDTVTYPVAGYNSHYAAYELRADLSGQFNATLNAAGGELQNPLFLVRAAAGVPARLYLDGVLLKADVDYFASFDSSSGVLWLTLNRAWSGSHTLASGT</sequence>
<reference evidence="4 5" key="1">
    <citation type="submission" date="2015-05" db="EMBL/GenBank/DDBJ databases">
        <title>Genome assembly of Archangium gephyra DSM 2261.</title>
        <authorList>
            <person name="Sharma G."/>
            <person name="Subramanian S."/>
        </authorList>
    </citation>
    <scope>NUCLEOTIDE SEQUENCE [LARGE SCALE GENOMIC DNA]</scope>
    <source>
        <strain evidence="4 5">DSM 2261</strain>
    </source>
</reference>